<organism evidence="6 7">
    <name type="scientific">Cronobacter turicensis (strain DSM 18703 / CCUG 55852 / LMG 23827 / z3032)</name>
    <dbReference type="NCBI Taxonomy" id="693216"/>
    <lineage>
        <taxon>Bacteria</taxon>
        <taxon>Pseudomonadati</taxon>
        <taxon>Pseudomonadota</taxon>
        <taxon>Gammaproteobacteria</taxon>
        <taxon>Enterobacterales</taxon>
        <taxon>Enterobacteriaceae</taxon>
        <taxon>Cronobacter</taxon>
    </lineage>
</organism>
<dbReference type="Pfam" id="PF03466">
    <property type="entry name" value="LysR_substrate"/>
    <property type="match status" value="1"/>
</dbReference>
<keyword evidence="3" id="KW-0238">DNA-binding</keyword>
<feature type="domain" description="HTH lysR-type" evidence="5">
    <location>
        <begin position="18"/>
        <end position="75"/>
    </location>
</feature>
<reference evidence="7" key="2">
    <citation type="journal article" date="2011" name="J. Bacteriol.">
        <title>Complete genome sequence of Cronobacter turicensis LMG 23827, a food-borne pathogen causing deaths in neonates.</title>
        <authorList>
            <person name="Stephan R."/>
            <person name="Lehner A."/>
            <person name="Tischler P."/>
            <person name="Rattei T."/>
        </authorList>
    </citation>
    <scope>NUCLEOTIDE SEQUENCE [LARGE SCALE GENOMIC DNA]</scope>
    <source>
        <strain evidence="7">DSM 18703 / CCUG 55852 / LMG 23827 / z3032</strain>
    </source>
</reference>
<dbReference type="InterPro" id="IPR036390">
    <property type="entry name" value="WH_DNA-bd_sf"/>
</dbReference>
<evidence type="ECO:0000259" key="5">
    <source>
        <dbReference type="PROSITE" id="PS50931"/>
    </source>
</evidence>
<evidence type="ECO:0000256" key="4">
    <source>
        <dbReference type="ARBA" id="ARBA00023163"/>
    </source>
</evidence>
<evidence type="ECO:0000313" key="7">
    <source>
        <dbReference type="Proteomes" id="UP000002069"/>
    </source>
</evidence>
<sequence length="309" mass="34517">MISAERMTMTELNANSRISLRMLRYFQVLAEELHFGRAAQRLNISQPPLSVQIKELEECIGTALFERTSRKVVLSSAGTALKAEVDRLLSATEQSLNYVRQIGRHAHQQIQIGIIGSALWGALLPRLSAFKAHYPQVIWQLHELSQFTQIEALKARTIDIAIQRSLSPHVERDIHARRITRETLQVAVPQQDALSQRPRLALTALAHHPFISLSFDHSDFPAQIYARCVSAGFYPHITHQVREPQTALALVSAGVGVSLLPASCGLIHWPGVTFVPLQETIPADLYALWYGDEQPPMVQQFISMLAAAE</sequence>
<keyword evidence="7" id="KW-1185">Reference proteome</keyword>
<dbReference type="AlphaFoldDB" id="C9Y0M3"/>
<name>C9Y0M3_CROTZ</name>
<dbReference type="Proteomes" id="UP000002069">
    <property type="component" value="Chromosome"/>
</dbReference>
<comment type="similarity">
    <text evidence="1">Belongs to the LysR transcriptional regulatory family.</text>
</comment>
<dbReference type="EMBL" id="FN543093">
    <property type="protein sequence ID" value="CBA33846.1"/>
    <property type="molecule type" value="Genomic_DNA"/>
</dbReference>
<dbReference type="PANTHER" id="PTHR30346:SF0">
    <property type="entry name" value="HCA OPERON TRANSCRIPTIONAL ACTIVATOR HCAR"/>
    <property type="match status" value="1"/>
</dbReference>
<keyword evidence="2" id="KW-0805">Transcription regulation</keyword>
<dbReference type="SUPFAM" id="SSF53850">
    <property type="entry name" value="Periplasmic binding protein-like II"/>
    <property type="match status" value="1"/>
</dbReference>
<dbReference type="HOGENOM" id="CLU_039613_6_4_6"/>
<dbReference type="NCBIfam" id="NF007439">
    <property type="entry name" value="PRK09986.1"/>
    <property type="match status" value="1"/>
</dbReference>
<keyword evidence="4" id="KW-0804">Transcription</keyword>
<dbReference type="KEGG" id="ctu:CTU_36170"/>
<dbReference type="InterPro" id="IPR000847">
    <property type="entry name" value="LysR_HTH_N"/>
</dbReference>
<evidence type="ECO:0000256" key="2">
    <source>
        <dbReference type="ARBA" id="ARBA00023015"/>
    </source>
</evidence>
<dbReference type="GO" id="GO:0003700">
    <property type="term" value="F:DNA-binding transcription factor activity"/>
    <property type="evidence" value="ECO:0007669"/>
    <property type="project" value="InterPro"/>
</dbReference>
<dbReference type="PATRIC" id="fig|693216.3.peg.3422"/>
<dbReference type="Pfam" id="PF00126">
    <property type="entry name" value="HTH_1"/>
    <property type="match status" value="1"/>
</dbReference>
<evidence type="ECO:0000256" key="3">
    <source>
        <dbReference type="ARBA" id="ARBA00023125"/>
    </source>
</evidence>
<dbReference type="Gene3D" id="1.10.10.10">
    <property type="entry name" value="Winged helix-like DNA-binding domain superfamily/Winged helix DNA-binding domain"/>
    <property type="match status" value="1"/>
</dbReference>
<accession>C9Y0M3</accession>
<dbReference type="GO" id="GO:0003677">
    <property type="term" value="F:DNA binding"/>
    <property type="evidence" value="ECO:0007669"/>
    <property type="project" value="UniProtKB-KW"/>
</dbReference>
<dbReference type="SUPFAM" id="SSF46785">
    <property type="entry name" value="Winged helix' DNA-binding domain"/>
    <property type="match status" value="1"/>
</dbReference>
<dbReference type="InterPro" id="IPR036388">
    <property type="entry name" value="WH-like_DNA-bd_sf"/>
</dbReference>
<reference evidence="6 7" key="1">
    <citation type="journal article" date="2010" name="J. Bacteriol.">
        <title>Complete Genome Sequence of Cronobacter turicensis LMG 23827, a foodborne pathogen causing deaths in neonates.</title>
        <authorList>
            <person name="Stephan R."/>
            <person name="Lehner A."/>
            <person name="Tischler P."/>
            <person name="Rattei T."/>
        </authorList>
    </citation>
    <scope>NUCLEOTIDE SEQUENCE [LARGE SCALE GENOMIC DNA]</scope>
    <source>
        <strain evidence="7">DSM 18703 / CCUG 55852 / LMG 23827 / z3032</strain>
    </source>
</reference>
<dbReference type="PROSITE" id="PS50931">
    <property type="entry name" value="HTH_LYSR"/>
    <property type="match status" value="1"/>
</dbReference>
<evidence type="ECO:0000313" key="6">
    <source>
        <dbReference type="EMBL" id="CBA33846.1"/>
    </source>
</evidence>
<dbReference type="Gene3D" id="3.40.190.10">
    <property type="entry name" value="Periplasmic binding protein-like II"/>
    <property type="match status" value="2"/>
</dbReference>
<proteinExistence type="inferred from homology"/>
<dbReference type="PANTHER" id="PTHR30346">
    <property type="entry name" value="TRANSCRIPTIONAL DUAL REGULATOR HCAR-RELATED"/>
    <property type="match status" value="1"/>
</dbReference>
<evidence type="ECO:0000256" key="1">
    <source>
        <dbReference type="ARBA" id="ARBA00009437"/>
    </source>
</evidence>
<dbReference type="FunFam" id="1.10.10.10:FF:000001">
    <property type="entry name" value="LysR family transcriptional regulator"/>
    <property type="match status" value="1"/>
</dbReference>
<dbReference type="InterPro" id="IPR005119">
    <property type="entry name" value="LysR_subst-bd"/>
</dbReference>
<protein>
    <recommendedName>
        <fullName evidence="5">HTH lysR-type domain-containing protein</fullName>
    </recommendedName>
</protein>
<dbReference type="PRINTS" id="PR00039">
    <property type="entry name" value="HTHLYSR"/>
</dbReference>
<gene>
    <name evidence="6" type="ordered locus">Ctu_36170</name>
</gene>
<dbReference type="GO" id="GO:0032993">
    <property type="term" value="C:protein-DNA complex"/>
    <property type="evidence" value="ECO:0007669"/>
    <property type="project" value="TreeGrafter"/>
</dbReference>